<keyword evidence="4 6" id="KW-1133">Transmembrane helix</keyword>
<protein>
    <submittedName>
        <fullName evidence="7">Oidioi.mRNA.OKI2018_I69.PAR.g12828.t1.cds</fullName>
    </submittedName>
</protein>
<evidence type="ECO:0000256" key="6">
    <source>
        <dbReference type="SAM" id="Phobius"/>
    </source>
</evidence>
<keyword evidence="8" id="KW-1185">Reference proteome</keyword>
<evidence type="ECO:0000256" key="2">
    <source>
        <dbReference type="ARBA" id="ARBA00007262"/>
    </source>
</evidence>
<accession>A0ABN7S1U6</accession>
<keyword evidence="5 6" id="KW-0472">Membrane</keyword>
<evidence type="ECO:0000256" key="3">
    <source>
        <dbReference type="ARBA" id="ARBA00022692"/>
    </source>
</evidence>
<proteinExistence type="inferred from homology"/>
<evidence type="ECO:0000256" key="5">
    <source>
        <dbReference type="ARBA" id="ARBA00023136"/>
    </source>
</evidence>
<evidence type="ECO:0000256" key="1">
    <source>
        <dbReference type="ARBA" id="ARBA00004141"/>
    </source>
</evidence>
<evidence type="ECO:0000313" key="7">
    <source>
        <dbReference type="EMBL" id="CAG5091055.1"/>
    </source>
</evidence>
<dbReference type="Gene3D" id="6.10.110.10">
    <property type="match status" value="1"/>
</dbReference>
<dbReference type="InterPro" id="IPR038213">
    <property type="entry name" value="IFI6/IFI27-like_sf"/>
</dbReference>
<comment type="subcellular location">
    <subcellularLocation>
        <location evidence="1">Membrane</location>
        <topology evidence="1">Multi-pass membrane protein</topology>
    </subcellularLocation>
</comment>
<dbReference type="EMBL" id="OU015568">
    <property type="protein sequence ID" value="CAG5091055.1"/>
    <property type="molecule type" value="Genomic_DNA"/>
</dbReference>
<name>A0ABN7S1U6_OIKDI</name>
<comment type="similarity">
    <text evidence="2">Belongs to the IFI6/IFI27 family.</text>
</comment>
<keyword evidence="3 6" id="KW-0812">Transmembrane</keyword>
<gene>
    <name evidence="7" type="ORF">OKIOD_LOCUS4386</name>
</gene>
<evidence type="ECO:0000313" key="8">
    <source>
        <dbReference type="Proteomes" id="UP001158576"/>
    </source>
</evidence>
<dbReference type="InterPro" id="IPR009311">
    <property type="entry name" value="IFI6/IFI27-like"/>
</dbReference>
<feature type="transmembrane region" description="Helical" evidence="6">
    <location>
        <begin position="25"/>
        <end position="47"/>
    </location>
</feature>
<dbReference type="Pfam" id="PF06140">
    <property type="entry name" value="Ifi-6-16"/>
    <property type="match status" value="1"/>
</dbReference>
<reference evidence="7 8" key="1">
    <citation type="submission" date="2021-04" db="EMBL/GenBank/DDBJ databases">
        <authorList>
            <person name="Bliznina A."/>
        </authorList>
    </citation>
    <scope>NUCLEOTIDE SEQUENCE [LARGE SCALE GENOMIC DNA]</scope>
</reference>
<evidence type="ECO:0000256" key="4">
    <source>
        <dbReference type="ARBA" id="ARBA00022989"/>
    </source>
</evidence>
<feature type="transmembrane region" description="Helical" evidence="6">
    <location>
        <begin position="90"/>
        <end position="109"/>
    </location>
</feature>
<sequence length="113" mass="12371">MKLRFESLSDDSDELWPSDMEGRFMLSWILISGLIGSLCFPLAIYIIGFTFKGVMGSSPASRFQSYHYGGETGGCFSCCQSLGTKLNTMAIIGFIIGAISGGFVAHEIYENHH</sequence>
<organism evidence="7 8">
    <name type="scientific">Oikopleura dioica</name>
    <name type="common">Tunicate</name>
    <dbReference type="NCBI Taxonomy" id="34765"/>
    <lineage>
        <taxon>Eukaryota</taxon>
        <taxon>Metazoa</taxon>
        <taxon>Chordata</taxon>
        <taxon>Tunicata</taxon>
        <taxon>Appendicularia</taxon>
        <taxon>Copelata</taxon>
        <taxon>Oikopleuridae</taxon>
        <taxon>Oikopleura</taxon>
    </lineage>
</organism>
<dbReference type="Proteomes" id="UP001158576">
    <property type="component" value="Chromosome PAR"/>
</dbReference>